<organism evidence="4 5">
    <name type="scientific">Tritrichomonas musculus</name>
    <dbReference type="NCBI Taxonomy" id="1915356"/>
    <lineage>
        <taxon>Eukaryota</taxon>
        <taxon>Metamonada</taxon>
        <taxon>Parabasalia</taxon>
        <taxon>Tritrichomonadida</taxon>
        <taxon>Tritrichomonadidae</taxon>
        <taxon>Tritrichomonas</taxon>
    </lineage>
</organism>
<evidence type="ECO:0000256" key="2">
    <source>
        <dbReference type="ARBA" id="ARBA00023203"/>
    </source>
</evidence>
<dbReference type="InterPro" id="IPR036872">
    <property type="entry name" value="CH_dom_sf"/>
</dbReference>
<dbReference type="Proteomes" id="UP001470230">
    <property type="component" value="Unassembled WGS sequence"/>
</dbReference>
<dbReference type="Pfam" id="PF00307">
    <property type="entry name" value="CH"/>
    <property type="match status" value="1"/>
</dbReference>
<gene>
    <name evidence="4" type="ORF">M9Y10_008505</name>
</gene>
<dbReference type="SUPFAM" id="SSF47576">
    <property type="entry name" value="Calponin-homology domain, CH-domain"/>
    <property type="match status" value="1"/>
</dbReference>
<feature type="domain" description="Calponin-homology (CH)" evidence="3">
    <location>
        <begin position="143"/>
        <end position="232"/>
    </location>
</feature>
<sequence>MCIYLGFLICLFNFKSDSFKQKQELIQSRVFTKWINNFLKMKDISIGTLEDLAEIPNFNSFSEVFWGDTINDFFDISMNTKGSKTTNFKSVIDYLELKEIQIPDFNMKPIIQKRKSNDLLKIVWNIISNQTIDNTYFNGIRGKSGLLKWVNRFTDKSCLNFTESWGNGSTIYNIINHFYPKEFNISAVQQINCTYLISCLQKIGAPIYFDDDFFNFLDEKSIIIQYSSLFHYLSYPYKSNESINYFNANYLYSQIGEPYFNDGIIPEEDLLNFITENNQIIQNINNHFKVNMRSRYPKQISFIKEVNDELKVEYKNDVFEDVLKRAGSRPIIFISCLGRYQQGKTTINSGISGNLGYVVGNGNKETTKGVYIDGPYDINYLYQRFNISMRENIYFNGSELLTPLIYFFDIEGYDGIMHGDDLERNNKAFIEMCTPFLCLSSIFILLSESNANVQEINNFIDRVKVSKLTTYSNSDDSNGALKLNIIFNRYNSFCNSKNKNNITSLIPDFQDKMKKEWIGAKKLNDYGIKYEFYPILEGLQQFYDKGWFYEVFQYFVKDIVRSIENAAESKFVRSAEQSINLFNYIIQHFNDSSFEEKIKLLIKSEHERSFETFSIKSYNEILKKVCQMIDQEYEEHRINFNFGVNITEIKEKFIQIGDENIKRDLKVVQDHPKVMSYIELLRLTISHKIDEKHDDLIKYKKELIKKFNVKIEKKAYHLTSEILNQTIKKLENENNFNFDQTKIKKFINKQIKTFKNKLISFKNDQNMFLLPNQTIESITSEKNKFLNEAIEMHINNEKIMIEQLKEENNLKSQISQSYSNQIINEYMLIEEEVLKQLEENLTNKTFYLDNFKKITDVNVHCQNLISDYIQSIKSKIIDSICDDLTKENEINIEIIERLKQKNPYLINNFNSDRTIVSNKNDLHQKINQIFNNANDKLSSYSSETNAVRISFLERRIETRKIITLPDGSKKYGKWEQIRIERVSFFELIGAAVSIILRPFTIIF</sequence>
<protein>
    <submittedName>
        <fullName evidence="4">Alpha-actinin</fullName>
    </submittedName>
</protein>
<comment type="caution">
    <text evidence="4">The sequence shown here is derived from an EMBL/GenBank/DDBJ whole genome shotgun (WGS) entry which is preliminary data.</text>
</comment>
<dbReference type="Gene3D" id="1.10.418.10">
    <property type="entry name" value="Calponin-like domain"/>
    <property type="match status" value="2"/>
</dbReference>
<keyword evidence="5" id="KW-1185">Reference proteome</keyword>
<evidence type="ECO:0000259" key="3">
    <source>
        <dbReference type="Pfam" id="PF00307"/>
    </source>
</evidence>
<proteinExistence type="predicted"/>
<dbReference type="InterPro" id="IPR001715">
    <property type="entry name" value="CH_dom"/>
</dbReference>
<dbReference type="InterPro" id="IPR001589">
    <property type="entry name" value="Actinin_actin-bd_CS"/>
</dbReference>
<evidence type="ECO:0000313" key="4">
    <source>
        <dbReference type="EMBL" id="KAK8870618.1"/>
    </source>
</evidence>
<keyword evidence="2" id="KW-0009">Actin-binding</keyword>
<accession>A0ABR2IYC4</accession>
<evidence type="ECO:0000256" key="1">
    <source>
        <dbReference type="ARBA" id="ARBA00022737"/>
    </source>
</evidence>
<reference evidence="4 5" key="1">
    <citation type="submission" date="2024-04" db="EMBL/GenBank/DDBJ databases">
        <title>Tritrichomonas musculus Genome.</title>
        <authorList>
            <person name="Alves-Ferreira E."/>
            <person name="Grigg M."/>
            <person name="Lorenzi H."/>
            <person name="Galac M."/>
        </authorList>
    </citation>
    <scope>NUCLEOTIDE SEQUENCE [LARGE SCALE GENOMIC DNA]</scope>
    <source>
        <strain evidence="4 5">EAF2021</strain>
    </source>
</reference>
<evidence type="ECO:0000313" key="5">
    <source>
        <dbReference type="Proteomes" id="UP001470230"/>
    </source>
</evidence>
<name>A0ABR2IYC4_9EUKA</name>
<dbReference type="EMBL" id="JAPFFF010000014">
    <property type="protein sequence ID" value="KAK8870618.1"/>
    <property type="molecule type" value="Genomic_DNA"/>
</dbReference>
<dbReference type="PROSITE" id="PS00019">
    <property type="entry name" value="ACTININ_1"/>
    <property type="match status" value="1"/>
</dbReference>
<keyword evidence="1" id="KW-0677">Repeat</keyword>